<organism evidence="2 3">
    <name type="scientific">Virgibacillus kapii</name>
    <dbReference type="NCBI Taxonomy" id="1638645"/>
    <lineage>
        <taxon>Bacteria</taxon>
        <taxon>Bacillati</taxon>
        <taxon>Bacillota</taxon>
        <taxon>Bacilli</taxon>
        <taxon>Bacillales</taxon>
        <taxon>Bacillaceae</taxon>
        <taxon>Virgibacillus</taxon>
    </lineage>
</organism>
<comment type="caution">
    <text evidence="2">The sequence shown here is derived from an EMBL/GenBank/DDBJ whole genome shotgun (WGS) entry which is preliminary data.</text>
</comment>
<dbReference type="Gene3D" id="1.10.10.10">
    <property type="entry name" value="Winged helix-like DNA-binding domain superfamily/Winged helix DNA-binding domain"/>
    <property type="match status" value="1"/>
</dbReference>
<accession>A0ABQ2DM20</accession>
<name>A0ABQ2DM20_9BACI</name>
<dbReference type="InterPro" id="IPR036388">
    <property type="entry name" value="WH-like_DNA-bd_sf"/>
</dbReference>
<proteinExistence type="predicted"/>
<dbReference type="InterPro" id="IPR011434">
    <property type="entry name" value="Ltp-like_HTH"/>
</dbReference>
<dbReference type="Proteomes" id="UP000634435">
    <property type="component" value="Unassembled WGS sequence"/>
</dbReference>
<gene>
    <name evidence="2" type="ORF">GCM10007111_26650</name>
</gene>
<dbReference type="Pfam" id="PF07553">
    <property type="entry name" value="Lipoprotein_Ltp"/>
    <property type="match status" value="1"/>
</dbReference>
<evidence type="ECO:0000313" key="2">
    <source>
        <dbReference type="EMBL" id="GGJ63322.1"/>
    </source>
</evidence>
<evidence type="ECO:0000259" key="1">
    <source>
        <dbReference type="Pfam" id="PF07553"/>
    </source>
</evidence>
<sequence>MTEEATEEPSETLSQTNAVGAAEGYLDYTNFSRSGLIEQLEFEGFSNKEATYAADEVGF</sequence>
<keyword evidence="3" id="KW-1185">Reference proteome</keyword>
<feature type="domain" description="Putative host cell surface-exposed lipoprotein Ltp-like HTH region" evidence="1">
    <location>
        <begin position="15"/>
        <end position="56"/>
    </location>
</feature>
<reference evidence="3" key="1">
    <citation type="journal article" date="2019" name="Int. J. Syst. Evol. Microbiol.">
        <title>The Global Catalogue of Microorganisms (GCM) 10K type strain sequencing project: providing services to taxonomists for standard genome sequencing and annotation.</title>
        <authorList>
            <consortium name="The Broad Institute Genomics Platform"/>
            <consortium name="The Broad Institute Genome Sequencing Center for Infectious Disease"/>
            <person name="Wu L."/>
            <person name="Ma J."/>
        </authorList>
    </citation>
    <scope>NUCLEOTIDE SEQUENCE [LARGE SCALE GENOMIC DNA]</scope>
    <source>
        <strain evidence="3">JCM 30071</strain>
    </source>
</reference>
<dbReference type="EMBL" id="BMPN01000004">
    <property type="protein sequence ID" value="GGJ63322.1"/>
    <property type="molecule type" value="Genomic_DNA"/>
</dbReference>
<dbReference type="RefSeq" id="WP_188943432.1">
    <property type="nucleotide sequence ID" value="NZ_BMPN01000004.1"/>
</dbReference>
<protein>
    <recommendedName>
        <fullName evidence="1">Putative host cell surface-exposed lipoprotein Ltp-like HTH region domain-containing protein</fullName>
    </recommendedName>
</protein>
<evidence type="ECO:0000313" key="3">
    <source>
        <dbReference type="Proteomes" id="UP000634435"/>
    </source>
</evidence>